<organism evidence="2">
    <name type="scientific">Oryctes rhinoceros nudivirus</name>
    <dbReference type="NCBI Taxonomy" id="92521"/>
    <lineage>
        <taxon>Viruses</taxon>
        <taxon>Viruses incertae sedis</taxon>
        <taxon>Naldaviricetes</taxon>
        <taxon>Lefavirales</taxon>
        <taxon>Nudiviridae</taxon>
        <taxon>Alphanudivirus</taxon>
        <taxon>Alphanudivirus oryrhinocerotis</taxon>
    </lineage>
</organism>
<reference evidence="4" key="4">
    <citation type="submission" date="2021-08" db="EMBL/GenBank/DDBJ databases">
        <title>Whole genome sequence of Oryctes rhinoceros Nudivirus detected in Riau Province, Indonesia.</title>
        <authorList>
            <person name="Kurnia Y.W."/>
            <person name="Tanjung Z.A."/>
            <person name="Utomo C."/>
            <person name="Naim M."/>
            <person name="Situmorang E.C."/>
            <person name="Liwang T."/>
        </authorList>
    </citation>
    <scope>NUCLEOTIDE SEQUENCE</scope>
    <source>
        <strain evidence="4">LiboV</strain>
    </source>
</reference>
<dbReference type="EMBL" id="MT150137">
    <property type="protein sequence ID" value="QKE59529.1"/>
    <property type="molecule type" value="Genomic_DNA"/>
</dbReference>
<gene>
    <name evidence="2" type="ORF">SI_OrNV_gp058</name>
</gene>
<reference evidence="1 5" key="1">
    <citation type="journal article" date="2008" name="J. Virol. Methods">
        <title>Sequencing of the large dsDNA genome of Oryctes rhinoceros nudivirus using multiple displacement amplification of nanogram amounts of virus DNA.</title>
        <authorList>
            <person name="Wang Y."/>
            <person name="Kleespies R.G."/>
            <person name="Ramle M.B."/>
            <person name="Jehle J.A."/>
        </authorList>
    </citation>
    <scope>NUCLEOTIDE SEQUENCE [LARGE SCALE GENOMIC DNA]</scope>
    <source>
        <strain evidence="5">Isolate Oryctes rhinoceros/Malaysia/Ma07/2007</strain>
        <strain evidence="1">Ma07</strain>
    </source>
</reference>
<reference evidence="3" key="3">
    <citation type="submission" date="2020-03" db="EMBL/GenBank/DDBJ databases">
        <title>Whole genome sequence of Oryctes rhinoceros Nudivirus isolated in Riau Province, Indonesia.</title>
        <authorList>
            <person name="Kurnia Y.W."/>
            <person name="Tanjung Z.A."/>
            <person name="Utomo C."/>
            <person name="Naim M."/>
            <person name="Situmorang E.C."/>
            <person name="Liwang T."/>
        </authorList>
    </citation>
    <scope>NUCLEOTIDE SEQUENCE</scope>
    <source>
        <strain evidence="3">LiboV</strain>
    </source>
</reference>
<dbReference type="EMBL" id="MZ727584">
    <property type="protein sequence ID" value="UBO76476.1"/>
    <property type="molecule type" value="Genomic_DNA"/>
</dbReference>
<evidence type="ECO:0000313" key="5">
    <source>
        <dbReference type="Proteomes" id="UP000011785"/>
    </source>
</evidence>
<proteinExistence type="predicted"/>
<dbReference type="EMBL" id="EU747721">
    <property type="protein sequence ID" value="ACH96188.1"/>
    <property type="molecule type" value="Genomic_DNA"/>
</dbReference>
<accession>B7SV79</accession>
<accession>A0A6B9QQT0</accession>
<dbReference type="EMBL" id="MN623374">
    <property type="protein sequence ID" value="QHG11295.1"/>
    <property type="molecule type" value="Genomic_DNA"/>
</dbReference>
<dbReference type="OrthoDB" id="32283at10239"/>
<evidence type="ECO:0000313" key="3">
    <source>
        <dbReference type="EMBL" id="QKE59529.1"/>
    </source>
</evidence>
<dbReference type="InterPro" id="IPR027417">
    <property type="entry name" value="P-loop_NTPase"/>
</dbReference>
<name>A0A6B9QQT0_9VIRU</name>
<dbReference type="Gene3D" id="3.40.50.300">
    <property type="entry name" value="P-loop containing nucleotide triphosphate hydrolases"/>
    <property type="match status" value="1"/>
</dbReference>
<dbReference type="SUPFAM" id="SSF52540">
    <property type="entry name" value="P-loop containing nucleoside triphosphate hydrolases"/>
    <property type="match status" value="1"/>
</dbReference>
<keyword evidence="5" id="KW-1185">Reference proteome</keyword>
<evidence type="ECO:0000313" key="4">
    <source>
        <dbReference type="EMBL" id="UBO76476.1"/>
    </source>
</evidence>
<protein>
    <submittedName>
        <fullName evidence="2">HZV_115-like protein</fullName>
    </submittedName>
</protein>
<sequence>MVKRVVFVDGVSGIGKTTISDITVDFLKYLDQYPDFIKKNNTPHIQNLYEHLIFDEIFKCLDDIVENGPELTLVDRSFFSTLAYDIIFKHGGDSADPKEFQKTVDAKVFGDEKYMEILTNVWRSWDQRIKKLYPTLEIYLLWVLPVEIDAVVEHLKKRGTFENTFTNMANYIQNQNYTFQMLHMHTHVGKILYIHEYITKDAVKDACGI</sequence>
<reference evidence="2" key="2">
    <citation type="journal article" date="2020" name="J. ISSAAS">
        <title>Complete genome sequence of Oryctes rhinoceros Nudivirus isolated from Coconut Rhinoceros Beetle in the Solomon Islands.</title>
        <authorList>
            <person name="Etebari K."/>
            <person name="Filipovic I."/>
            <person name="Rasic G."/>
            <person name="Devine G.J."/>
            <person name="Tsatsia H."/>
            <person name="Furlong M.J."/>
        </authorList>
    </citation>
    <scope>NUCLEOTIDE SEQUENCE</scope>
    <source>
        <strain evidence="2">Solomon Islands</strain>
    </source>
</reference>
<dbReference type="RefSeq" id="YP_002321369.1">
    <property type="nucleotide sequence ID" value="NC_011588.1"/>
</dbReference>
<dbReference type="KEGG" id="vg:7047238"/>
<dbReference type="Proteomes" id="UP000011785">
    <property type="component" value="Segment"/>
</dbReference>
<evidence type="ECO:0000313" key="1">
    <source>
        <dbReference type="EMBL" id="ACH96188.1"/>
    </source>
</evidence>
<evidence type="ECO:0000313" key="2">
    <source>
        <dbReference type="EMBL" id="QHG11295.1"/>
    </source>
</evidence>